<reference evidence="3" key="1">
    <citation type="journal article" date="2019" name="Int. J. Syst. Evol. Microbiol.">
        <title>The Global Catalogue of Microorganisms (GCM) 10K type strain sequencing project: providing services to taxonomists for standard genome sequencing and annotation.</title>
        <authorList>
            <consortium name="The Broad Institute Genomics Platform"/>
            <consortium name="The Broad Institute Genome Sequencing Center for Infectious Disease"/>
            <person name="Wu L."/>
            <person name="Ma J."/>
        </authorList>
    </citation>
    <scope>NUCLEOTIDE SEQUENCE [LARGE SCALE GENOMIC DNA]</scope>
    <source>
        <strain evidence="3">KCTC 42282</strain>
    </source>
</reference>
<dbReference type="RefSeq" id="WP_244643254.1">
    <property type="nucleotide sequence ID" value="NZ_BNCG01000027.1"/>
</dbReference>
<proteinExistence type="predicted"/>
<protein>
    <submittedName>
        <fullName evidence="2">GSU2403 family nucleotidyltransferase fold protein</fullName>
    </submittedName>
</protein>
<gene>
    <name evidence="2" type="ORF">ACFONL_13265</name>
</gene>
<dbReference type="InterPro" id="IPR022550">
    <property type="entry name" value="NTP_transf_8"/>
</dbReference>
<keyword evidence="3" id="KW-1185">Reference proteome</keyword>
<dbReference type="Pfam" id="PF12281">
    <property type="entry name" value="NTP_transf_8"/>
    <property type="match status" value="1"/>
</dbReference>
<feature type="domain" description="Nucleotidyltransferase-like" evidence="1">
    <location>
        <begin position="48"/>
        <end position="259"/>
    </location>
</feature>
<evidence type="ECO:0000259" key="1">
    <source>
        <dbReference type="Pfam" id="PF12281"/>
    </source>
</evidence>
<sequence length="314" mass="34712">MYVGRFDDPEITRRVEKFKELKAAAKERRQLVRTLVREANLPAPEVFVGRIVEALAKAGFFRLRGVLVGTVAYQCYSAMLGIRLPQSAMMTADPDFAQFHSISVAVDDEMPPVLETLASVDPSFRPIPSQADSHVTTQFITRNNFKVEFLTPNRGSDDLSGKPALMPALGGASAQPLRFLDFLIYQPMRAALLHGAGVPVMVPAPERYAVHKLIIAQRRLHDRDGSAKSQKDLMQAAALMGAFAELGMMGDLCDAYVEAYQRGPVWRELLEQGLQKLPKQEMRKVLAPLAHELEANGHDPAEFGLGHAARFTAF</sequence>
<evidence type="ECO:0000313" key="3">
    <source>
        <dbReference type="Proteomes" id="UP001595704"/>
    </source>
</evidence>
<comment type="caution">
    <text evidence="2">The sequence shown here is derived from an EMBL/GenBank/DDBJ whole genome shotgun (WGS) entry which is preliminary data.</text>
</comment>
<dbReference type="PIRSF" id="PIRSF031854">
    <property type="entry name" value="UCP031854"/>
    <property type="match status" value="1"/>
</dbReference>
<dbReference type="EMBL" id="JBHRYC010000065">
    <property type="protein sequence ID" value="MFC3638331.1"/>
    <property type="molecule type" value="Genomic_DNA"/>
</dbReference>
<dbReference type="InterPro" id="IPR058575">
    <property type="entry name" value="NTP_transf_8_dom"/>
</dbReference>
<name>A0ABV7UID2_9HYPH</name>
<evidence type="ECO:0000313" key="2">
    <source>
        <dbReference type="EMBL" id="MFC3638331.1"/>
    </source>
</evidence>
<accession>A0ABV7UID2</accession>
<dbReference type="Proteomes" id="UP001595704">
    <property type="component" value="Unassembled WGS sequence"/>
</dbReference>
<organism evidence="2 3">
    <name type="scientific">Camelimonas fluminis</name>
    <dbReference type="NCBI Taxonomy" id="1576911"/>
    <lineage>
        <taxon>Bacteria</taxon>
        <taxon>Pseudomonadati</taxon>
        <taxon>Pseudomonadota</taxon>
        <taxon>Alphaproteobacteria</taxon>
        <taxon>Hyphomicrobiales</taxon>
        <taxon>Chelatococcaceae</taxon>
        <taxon>Camelimonas</taxon>
    </lineage>
</organism>